<dbReference type="Proteomes" id="UP001162030">
    <property type="component" value="Chromosome"/>
</dbReference>
<dbReference type="PROSITE" id="PS01124">
    <property type="entry name" value="HTH_ARAC_FAMILY_2"/>
    <property type="match status" value="1"/>
</dbReference>
<dbReference type="SUPFAM" id="SSF46689">
    <property type="entry name" value="Homeodomain-like"/>
    <property type="match status" value="2"/>
</dbReference>
<name>A0ABN8XCM8_9GAMM</name>
<keyword evidence="1" id="KW-0805">Transcription regulation</keyword>
<keyword evidence="3" id="KW-0804">Transcription</keyword>
<dbReference type="RefSeq" id="WP_084161742.1">
    <property type="nucleotide sequence ID" value="NZ_OX458333.1"/>
</dbReference>
<dbReference type="SMART" id="SM00342">
    <property type="entry name" value="HTH_ARAC"/>
    <property type="match status" value="1"/>
</dbReference>
<dbReference type="Gene3D" id="1.10.10.60">
    <property type="entry name" value="Homeodomain-like"/>
    <property type="match status" value="2"/>
</dbReference>
<evidence type="ECO:0000256" key="1">
    <source>
        <dbReference type="ARBA" id="ARBA00023015"/>
    </source>
</evidence>
<sequence>MMDGVSLWIAEPPDRLRLWPALGIVLTSRRQDLHKLAMRALYPATSQLYMGRGRVLYCGPIQHLENHVYGADVLHVGIYRPFRIRLADGEWRSCRCAVVPAGIRHALDMAGGVHGKLFVERNGPDATGFRKRFPYSDTFVRFFEDAETIECFRWIHEEDPNRIAVEQRLDRLLNTRDQPPVEIDGRIRQVIERICLEPDRNFSQQELASLIGLSPSRFLHLFRRCTGLPYRRFRAWKRMLSALELLHGSDNMTRAALDAGFADATHFSHSFRDTFGVNPAPVFRNIGRFEVSPGTVDEG</sequence>
<keyword evidence="2" id="KW-0238">DNA-binding</keyword>
<evidence type="ECO:0000313" key="5">
    <source>
        <dbReference type="EMBL" id="CAI8935199.1"/>
    </source>
</evidence>
<dbReference type="PANTHER" id="PTHR46796">
    <property type="entry name" value="HTH-TYPE TRANSCRIPTIONAL ACTIVATOR RHAS-RELATED"/>
    <property type="match status" value="1"/>
</dbReference>
<dbReference type="PANTHER" id="PTHR46796:SF2">
    <property type="entry name" value="TRANSCRIPTIONAL REGULATORY PROTEIN"/>
    <property type="match status" value="1"/>
</dbReference>
<dbReference type="InterPro" id="IPR009057">
    <property type="entry name" value="Homeodomain-like_sf"/>
</dbReference>
<dbReference type="InterPro" id="IPR018060">
    <property type="entry name" value="HTH_AraC"/>
</dbReference>
<evidence type="ECO:0000256" key="3">
    <source>
        <dbReference type="ARBA" id="ARBA00023163"/>
    </source>
</evidence>
<dbReference type="InterPro" id="IPR050204">
    <property type="entry name" value="AraC_XylS_family_regulators"/>
</dbReference>
<protein>
    <submittedName>
        <fullName evidence="5">AraC-like DNA-binding protein</fullName>
    </submittedName>
</protein>
<dbReference type="PROSITE" id="PS00041">
    <property type="entry name" value="HTH_ARAC_FAMILY_1"/>
    <property type="match status" value="1"/>
</dbReference>
<gene>
    <name evidence="5" type="ORF">MSZNOR_4125</name>
</gene>
<evidence type="ECO:0000259" key="4">
    <source>
        <dbReference type="PROSITE" id="PS01124"/>
    </source>
</evidence>
<dbReference type="InterPro" id="IPR018062">
    <property type="entry name" value="HTH_AraC-typ_CS"/>
</dbReference>
<dbReference type="Pfam" id="PF12833">
    <property type="entry name" value="HTH_18"/>
    <property type="match status" value="1"/>
</dbReference>
<reference evidence="5 6" key="1">
    <citation type="submission" date="2023-03" db="EMBL/GenBank/DDBJ databases">
        <authorList>
            <person name="Pearce D."/>
        </authorList>
    </citation>
    <scope>NUCLEOTIDE SEQUENCE [LARGE SCALE GENOMIC DNA]</scope>
    <source>
        <strain evidence="5">Msz</strain>
    </source>
</reference>
<organism evidence="5 6">
    <name type="scientific">Methylocaldum szegediense</name>
    <dbReference type="NCBI Taxonomy" id="73780"/>
    <lineage>
        <taxon>Bacteria</taxon>
        <taxon>Pseudomonadati</taxon>
        <taxon>Pseudomonadota</taxon>
        <taxon>Gammaproteobacteria</taxon>
        <taxon>Methylococcales</taxon>
        <taxon>Methylococcaceae</taxon>
        <taxon>Methylocaldum</taxon>
    </lineage>
</organism>
<dbReference type="EMBL" id="OX458333">
    <property type="protein sequence ID" value="CAI8935199.1"/>
    <property type="molecule type" value="Genomic_DNA"/>
</dbReference>
<evidence type="ECO:0000313" key="6">
    <source>
        <dbReference type="Proteomes" id="UP001162030"/>
    </source>
</evidence>
<accession>A0ABN8XCM8</accession>
<feature type="domain" description="HTH araC/xylS-type" evidence="4">
    <location>
        <begin position="188"/>
        <end position="285"/>
    </location>
</feature>
<keyword evidence="6" id="KW-1185">Reference proteome</keyword>
<proteinExistence type="predicted"/>
<evidence type="ECO:0000256" key="2">
    <source>
        <dbReference type="ARBA" id="ARBA00023125"/>
    </source>
</evidence>